<keyword evidence="2" id="KW-1185">Reference proteome</keyword>
<protein>
    <recommendedName>
        <fullName evidence="3">F-box domain-containing protein</fullName>
    </recommendedName>
</protein>
<dbReference type="InParanoid" id="A0A2H3CEZ2"/>
<reference evidence="2" key="1">
    <citation type="journal article" date="2017" name="Nat. Ecol. Evol.">
        <title>Genome expansion and lineage-specific genetic innovations in the forest pathogenic fungi Armillaria.</title>
        <authorList>
            <person name="Sipos G."/>
            <person name="Prasanna A.N."/>
            <person name="Walter M.C."/>
            <person name="O'Connor E."/>
            <person name="Balint B."/>
            <person name="Krizsan K."/>
            <person name="Kiss B."/>
            <person name="Hess J."/>
            <person name="Varga T."/>
            <person name="Slot J."/>
            <person name="Riley R."/>
            <person name="Boka B."/>
            <person name="Rigling D."/>
            <person name="Barry K."/>
            <person name="Lee J."/>
            <person name="Mihaltcheva S."/>
            <person name="LaButti K."/>
            <person name="Lipzen A."/>
            <person name="Waldron R."/>
            <person name="Moloney N.M."/>
            <person name="Sperisen C."/>
            <person name="Kredics L."/>
            <person name="Vagvoelgyi C."/>
            <person name="Patrignani A."/>
            <person name="Fitzpatrick D."/>
            <person name="Nagy I."/>
            <person name="Doyle S."/>
            <person name="Anderson J.B."/>
            <person name="Grigoriev I.V."/>
            <person name="Gueldener U."/>
            <person name="Muensterkoetter M."/>
            <person name="Nagy L.G."/>
        </authorList>
    </citation>
    <scope>NUCLEOTIDE SEQUENCE [LARGE SCALE GENOMIC DNA]</scope>
    <source>
        <strain evidence="2">Ar21-2</strain>
    </source>
</reference>
<gene>
    <name evidence="1" type="ORF">ARMGADRAFT_77749</name>
</gene>
<evidence type="ECO:0008006" key="3">
    <source>
        <dbReference type="Google" id="ProtNLM"/>
    </source>
</evidence>
<accession>A0A2H3CEZ2</accession>
<dbReference type="EMBL" id="KZ293745">
    <property type="protein sequence ID" value="PBK80420.1"/>
    <property type="molecule type" value="Genomic_DNA"/>
</dbReference>
<dbReference type="OrthoDB" id="2322499at2759"/>
<evidence type="ECO:0000313" key="2">
    <source>
        <dbReference type="Proteomes" id="UP000217790"/>
    </source>
</evidence>
<organism evidence="1 2">
    <name type="scientific">Armillaria gallica</name>
    <name type="common">Bulbous honey fungus</name>
    <name type="synonym">Armillaria bulbosa</name>
    <dbReference type="NCBI Taxonomy" id="47427"/>
    <lineage>
        <taxon>Eukaryota</taxon>
        <taxon>Fungi</taxon>
        <taxon>Dikarya</taxon>
        <taxon>Basidiomycota</taxon>
        <taxon>Agaricomycotina</taxon>
        <taxon>Agaricomycetes</taxon>
        <taxon>Agaricomycetidae</taxon>
        <taxon>Agaricales</taxon>
        <taxon>Marasmiineae</taxon>
        <taxon>Physalacriaceae</taxon>
        <taxon>Armillaria</taxon>
    </lineage>
</organism>
<proteinExistence type="predicted"/>
<dbReference type="AlphaFoldDB" id="A0A2H3CEZ2"/>
<sequence length="244" mass="28359">MARSHTSIWHITKCHRTTPRSLSFPIRRLCPYIISEILGWCSPADLVGIRGLSKDFKAFLDSKPHGSLCWKRARANVSHLPPPPTFPHYNLDEHAYAAFLFNVYQTPCFCCGQATNGTFPNVMYRVYLCGRPACSKQFESESQGHLFTYHGDKELIRKYAPIMPALPYNLSPSGQKLFMVQHAKQQLKEYHRYIATRGTKLWTEKLEQKRILRHLLNNNSSALYPWMTRYYKSAHHVQRSNKEL</sequence>
<name>A0A2H3CEZ2_ARMGA</name>
<dbReference type="Proteomes" id="UP000217790">
    <property type="component" value="Unassembled WGS sequence"/>
</dbReference>
<evidence type="ECO:0000313" key="1">
    <source>
        <dbReference type="EMBL" id="PBK80420.1"/>
    </source>
</evidence>